<dbReference type="Proteomes" id="UP000701801">
    <property type="component" value="Unassembled WGS sequence"/>
</dbReference>
<organism evidence="2 3">
    <name type="scientific">Hymenoscyphus albidus</name>
    <dbReference type="NCBI Taxonomy" id="595503"/>
    <lineage>
        <taxon>Eukaryota</taxon>
        <taxon>Fungi</taxon>
        <taxon>Dikarya</taxon>
        <taxon>Ascomycota</taxon>
        <taxon>Pezizomycotina</taxon>
        <taxon>Leotiomycetes</taxon>
        <taxon>Helotiales</taxon>
        <taxon>Helotiaceae</taxon>
        <taxon>Hymenoscyphus</taxon>
    </lineage>
</organism>
<evidence type="ECO:0008006" key="4">
    <source>
        <dbReference type="Google" id="ProtNLM"/>
    </source>
</evidence>
<name>A0A9N9LZP4_9HELO</name>
<feature type="compositionally biased region" description="Polar residues" evidence="1">
    <location>
        <begin position="20"/>
        <end position="31"/>
    </location>
</feature>
<dbReference type="EMBL" id="CAJVRM010000555">
    <property type="protein sequence ID" value="CAG8982030.1"/>
    <property type="molecule type" value="Genomic_DNA"/>
</dbReference>
<gene>
    <name evidence="2" type="ORF">HYALB_00014039</name>
</gene>
<proteinExistence type="predicted"/>
<comment type="caution">
    <text evidence="2">The sequence shown here is derived from an EMBL/GenBank/DDBJ whole genome shotgun (WGS) entry which is preliminary data.</text>
</comment>
<keyword evidence="3" id="KW-1185">Reference proteome</keyword>
<accession>A0A9N9LZP4</accession>
<evidence type="ECO:0000313" key="2">
    <source>
        <dbReference type="EMBL" id="CAG8982030.1"/>
    </source>
</evidence>
<protein>
    <recommendedName>
        <fullName evidence="4">BTB domain-containing protein</fullName>
    </recommendedName>
</protein>
<dbReference type="AlphaFoldDB" id="A0A9N9LZP4"/>
<evidence type="ECO:0000256" key="1">
    <source>
        <dbReference type="SAM" id="MobiDB-lite"/>
    </source>
</evidence>
<reference evidence="2" key="1">
    <citation type="submission" date="2021-07" db="EMBL/GenBank/DDBJ databases">
        <authorList>
            <person name="Durling M."/>
        </authorList>
    </citation>
    <scope>NUCLEOTIDE SEQUENCE</scope>
</reference>
<evidence type="ECO:0000313" key="3">
    <source>
        <dbReference type="Proteomes" id="UP000701801"/>
    </source>
</evidence>
<feature type="region of interest" description="Disordered" evidence="1">
    <location>
        <begin position="1"/>
        <end position="33"/>
    </location>
</feature>
<dbReference type="OrthoDB" id="5275938at2759"/>
<feature type="compositionally biased region" description="Polar residues" evidence="1">
    <location>
        <begin position="1"/>
        <end position="12"/>
    </location>
</feature>
<sequence length="405" mass="45338">MATTSIFGSGISTDKPDSQPDPQLPTTTNPSAERELDDLETAEEFCFPRADLPIIINVQGKRVKGKVCSQSMCLASKVWQKFIYPPFGPSLVASPASEGSQESATSVLDLSEEDSPALLILLRIAHLRLHMIPKSLSFEELLNLAVLVDFCDNIELVDPWVSRWLPSEDSECDATWDWEWLFIFWVFGRVHTFIKLAKSVIKGCTNARVTLSTQGAKTTGEMKLPPHLYGALNLTDKLLDSINKCYWEQVQKLIDVPYSLADSYHSYYSSASIHVRTVKCQKNSAACDATIYGALVLSLMRLNLWPQKDPKEVFVAIPRLGADLRVLGLKLSPQGVGWNVADIIHESSIPDIWRAVSAILQEDVNPFLDSHIRHMETQRKRLDRQSQSFFYGRDSLTSLSGFDTS</sequence>